<reference evidence="19" key="3">
    <citation type="submission" date="2015-06" db="UniProtKB">
        <authorList>
            <consortium name="EnsemblMetazoa"/>
        </authorList>
    </citation>
    <scope>IDENTIFICATION</scope>
</reference>
<dbReference type="InterPro" id="IPR011009">
    <property type="entry name" value="Kinase-like_dom_sf"/>
</dbReference>
<dbReference type="GO" id="GO:0005634">
    <property type="term" value="C:nucleus"/>
    <property type="evidence" value="ECO:0000318"/>
    <property type="project" value="GO_Central"/>
</dbReference>
<keyword evidence="7" id="KW-0677">Repeat</keyword>
<dbReference type="GO" id="GO:0008270">
    <property type="term" value="F:zinc ion binding"/>
    <property type="evidence" value="ECO:0007669"/>
    <property type="project" value="UniProtKB-KW"/>
</dbReference>
<dbReference type="GO" id="GO:0004697">
    <property type="term" value="F:diacylglycerol-dependent serine/threonine kinase activity"/>
    <property type="evidence" value="ECO:0007669"/>
    <property type="project" value="UniProtKB-EC"/>
</dbReference>
<feature type="binding site" evidence="14">
    <location>
        <position position="33"/>
    </location>
    <ligand>
        <name>ATP</name>
        <dbReference type="ChEBI" id="CHEBI:30616"/>
    </ligand>
</feature>
<dbReference type="Gene3D" id="1.10.510.10">
    <property type="entry name" value="Transferase(Phosphotransferase) domain 1"/>
    <property type="match status" value="1"/>
</dbReference>
<dbReference type="CTD" id="20197704"/>
<evidence type="ECO:0000256" key="11">
    <source>
        <dbReference type="ARBA" id="ARBA00022833"/>
    </source>
</evidence>
<evidence type="ECO:0000256" key="1">
    <source>
        <dbReference type="ARBA" id="ARBA00005490"/>
    </source>
</evidence>
<dbReference type="Gene3D" id="3.30.200.20">
    <property type="entry name" value="Phosphorylase Kinase, domain 1"/>
    <property type="match status" value="1"/>
</dbReference>
<keyword evidence="20" id="KW-1185">Reference proteome</keyword>
<gene>
    <name evidence="19" type="primary">20197704</name>
    <name evidence="18" type="ORF">HELRODRAFT_157371</name>
</gene>
<keyword evidence="4" id="KW-0597">Phosphoprotein</keyword>
<dbReference type="FunFam" id="3.30.200.20:FF:000080">
    <property type="entry name" value="Protein kinase C"/>
    <property type="match status" value="1"/>
</dbReference>
<dbReference type="KEGG" id="hro:HELRODRAFT_157371"/>
<feature type="domain" description="AGC-kinase C-terminal" evidence="17">
    <location>
        <begin position="264"/>
        <end position="314"/>
    </location>
</feature>
<dbReference type="EC" id="2.7.11.13" evidence="2"/>
<dbReference type="RefSeq" id="XP_009021527.1">
    <property type="nucleotide sequence ID" value="XM_009023279.1"/>
</dbReference>
<evidence type="ECO:0000256" key="8">
    <source>
        <dbReference type="ARBA" id="ARBA00022741"/>
    </source>
</evidence>
<evidence type="ECO:0000256" key="15">
    <source>
        <dbReference type="RuleBase" id="RU000304"/>
    </source>
</evidence>
<dbReference type="PROSITE" id="PS00107">
    <property type="entry name" value="PROTEIN_KINASE_ATP"/>
    <property type="match status" value="1"/>
</dbReference>
<keyword evidence="3 15" id="KW-0723">Serine/threonine-protein kinase</keyword>
<comment type="function">
    <text evidence="13">PKC is activated by diacylglycerol which in turn phosphorylates a range of cellular proteins. PKC also serves as the receptor for phorbol esters, a class of tumor promoters.</text>
</comment>
<dbReference type="SUPFAM" id="SSF56112">
    <property type="entry name" value="Protein kinase-like (PK-like)"/>
    <property type="match status" value="1"/>
</dbReference>
<keyword evidence="6" id="KW-0479">Metal-binding</keyword>
<evidence type="ECO:0000256" key="4">
    <source>
        <dbReference type="ARBA" id="ARBA00022553"/>
    </source>
</evidence>
<evidence type="ECO:0000313" key="20">
    <source>
        <dbReference type="Proteomes" id="UP000015101"/>
    </source>
</evidence>
<dbReference type="eggNOG" id="KOG0696">
    <property type="taxonomic scope" value="Eukaryota"/>
</dbReference>
<dbReference type="HOGENOM" id="CLU_000288_63_5_1"/>
<dbReference type="InterPro" id="IPR017441">
    <property type="entry name" value="Protein_kinase_ATP_BS"/>
</dbReference>
<name>T1EMA4_HELRO</name>
<evidence type="ECO:0000256" key="6">
    <source>
        <dbReference type="ARBA" id="ARBA00022723"/>
    </source>
</evidence>
<dbReference type="PANTHER" id="PTHR24351">
    <property type="entry name" value="RIBOSOMAL PROTEIN S6 KINASE"/>
    <property type="match status" value="1"/>
</dbReference>
<dbReference type="InParanoid" id="T1EMA4"/>
<evidence type="ECO:0000259" key="17">
    <source>
        <dbReference type="PROSITE" id="PS51285"/>
    </source>
</evidence>
<dbReference type="EMBL" id="AMQM01005477">
    <property type="status" value="NOT_ANNOTATED_CDS"/>
    <property type="molecule type" value="Genomic_DNA"/>
</dbReference>
<accession>T1EMA4</accession>
<keyword evidence="11" id="KW-0862">Zinc</keyword>
<evidence type="ECO:0000256" key="5">
    <source>
        <dbReference type="ARBA" id="ARBA00022679"/>
    </source>
</evidence>
<dbReference type="AlphaFoldDB" id="T1EMA4"/>
<dbReference type="InterPro" id="IPR008271">
    <property type="entry name" value="Ser/Thr_kinase_AS"/>
</dbReference>
<keyword evidence="10" id="KW-0418">Kinase</keyword>
<dbReference type="GO" id="GO:0004674">
    <property type="term" value="F:protein serine/threonine kinase activity"/>
    <property type="evidence" value="ECO:0000318"/>
    <property type="project" value="GO_Central"/>
</dbReference>
<dbReference type="GO" id="GO:0005524">
    <property type="term" value="F:ATP binding"/>
    <property type="evidence" value="ECO:0007669"/>
    <property type="project" value="UniProtKB-UniRule"/>
</dbReference>
<evidence type="ECO:0000256" key="10">
    <source>
        <dbReference type="ARBA" id="ARBA00022777"/>
    </source>
</evidence>
<keyword evidence="8 14" id="KW-0547">Nucleotide-binding</keyword>
<dbReference type="EnsemblMetazoa" id="HelroT157371">
    <property type="protein sequence ID" value="HelroP157371"/>
    <property type="gene ID" value="HelroG157371"/>
</dbReference>
<reference evidence="18 20" key="2">
    <citation type="journal article" date="2013" name="Nature">
        <title>Insights into bilaterian evolution from three spiralian genomes.</title>
        <authorList>
            <person name="Simakov O."/>
            <person name="Marletaz F."/>
            <person name="Cho S.J."/>
            <person name="Edsinger-Gonzales E."/>
            <person name="Havlak P."/>
            <person name="Hellsten U."/>
            <person name="Kuo D.H."/>
            <person name="Larsson T."/>
            <person name="Lv J."/>
            <person name="Arendt D."/>
            <person name="Savage R."/>
            <person name="Osoegawa K."/>
            <person name="de Jong P."/>
            <person name="Grimwood J."/>
            <person name="Chapman J.A."/>
            <person name="Shapiro H."/>
            <person name="Aerts A."/>
            <person name="Otillar R.P."/>
            <person name="Terry A.Y."/>
            <person name="Boore J.L."/>
            <person name="Grigoriev I.V."/>
            <person name="Lindberg D.R."/>
            <person name="Seaver E.C."/>
            <person name="Weisblat D.A."/>
            <person name="Putnam N.H."/>
            <person name="Rokhsar D.S."/>
        </authorList>
    </citation>
    <scope>NUCLEOTIDE SEQUENCE</scope>
</reference>
<organism evidence="19 20">
    <name type="scientific">Helobdella robusta</name>
    <name type="common">Californian leech</name>
    <dbReference type="NCBI Taxonomy" id="6412"/>
    <lineage>
        <taxon>Eukaryota</taxon>
        <taxon>Metazoa</taxon>
        <taxon>Spiralia</taxon>
        <taxon>Lophotrochozoa</taxon>
        <taxon>Annelida</taxon>
        <taxon>Clitellata</taxon>
        <taxon>Hirudinea</taxon>
        <taxon>Rhynchobdellida</taxon>
        <taxon>Glossiphoniidae</taxon>
        <taxon>Helobdella</taxon>
    </lineage>
</organism>
<dbReference type="FunFam" id="1.10.510.10:FF:000023">
    <property type="entry name" value="Protein kinase C"/>
    <property type="match status" value="1"/>
</dbReference>
<keyword evidence="9" id="KW-0863">Zinc-finger</keyword>
<evidence type="ECO:0000256" key="7">
    <source>
        <dbReference type="ARBA" id="ARBA00022737"/>
    </source>
</evidence>
<evidence type="ECO:0000256" key="3">
    <source>
        <dbReference type="ARBA" id="ARBA00022527"/>
    </source>
</evidence>
<protein>
    <recommendedName>
        <fullName evidence="2">protein kinase C</fullName>
        <ecNumber evidence="2">2.7.11.13</ecNumber>
    </recommendedName>
</protein>
<evidence type="ECO:0000313" key="18">
    <source>
        <dbReference type="EMBL" id="ESO00477.1"/>
    </source>
</evidence>
<dbReference type="OMA" id="LHHEINY"/>
<keyword evidence="12 14" id="KW-0067">ATP-binding</keyword>
<dbReference type="SMART" id="SM00220">
    <property type="entry name" value="S_TKc"/>
    <property type="match status" value="1"/>
</dbReference>
<dbReference type="GeneID" id="20197704"/>
<dbReference type="Pfam" id="PF00069">
    <property type="entry name" value="Pkinase"/>
    <property type="match status" value="1"/>
</dbReference>
<dbReference type="PROSITE" id="PS50011">
    <property type="entry name" value="PROTEIN_KINASE_DOM"/>
    <property type="match status" value="1"/>
</dbReference>
<sequence length="314" mass="36170">MNDFNFLCVLGRGSFGKVMLAEEKQTKELYAIKCLTKESVVQDAIEPVFVEKRILSLKNKPPFLVNLHSCFQTKDRLFYVMEYVNGGDLTFRIQKEKSFKEPIAVFYAAEVAIALFFLHENGIIYRDLKLDNVMIDSDGHVKLTDFGMCKENITSNVNTTTYCGTPDFLAPEIILRKPYGKSVDWWAFGVFIYEMLVGETPFGSSYDELQLSYNIVEQNISFPKSLSKEAINIMKGLLVKNPATRLGCGTEVQEIVIKEHFFFRMVNWVKLENKEVQPPIKPLIVRLIAIIKLIFVTILKHSIRNYFEIFAHFQ</sequence>
<dbReference type="OrthoDB" id="63267at2759"/>
<feature type="domain" description="Protein kinase" evidence="16">
    <location>
        <begin position="4"/>
        <end position="263"/>
    </location>
</feature>
<dbReference type="GO" id="GO:0005737">
    <property type="term" value="C:cytoplasm"/>
    <property type="evidence" value="ECO:0000318"/>
    <property type="project" value="GO_Central"/>
</dbReference>
<evidence type="ECO:0000259" key="16">
    <source>
        <dbReference type="PROSITE" id="PS50011"/>
    </source>
</evidence>
<dbReference type="PROSITE" id="PS51285">
    <property type="entry name" value="AGC_KINASE_CTER"/>
    <property type="match status" value="1"/>
</dbReference>
<dbReference type="STRING" id="6412.T1EMA4"/>
<dbReference type="EMBL" id="KB096945">
    <property type="protein sequence ID" value="ESO00477.1"/>
    <property type="molecule type" value="Genomic_DNA"/>
</dbReference>
<dbReference type="InterPro" id="IPR000961">
    <property type="entry name" value="AGC-kinase_C"/>
</dbReference>
<evidence type="ECO:0000256" key="13">
    <source>
        <dbReference type="ARBA" id="ARBA00056408"/>
    </source>
</evidence>
<reference evidence="20" key="1">
    <citation type="submission" date="2012-12" db="EMBL/GenBank/DDBJ databases">
        <authorList>
            <person name="Hellsten U."/>
            <person name="Grimwood J."/>
            <person name="Chapman J.A."/>
            <person name="Shapiro H."/>
            <person name="Aerts A."/>
            <person name="Otillar R.P."/>
            <person name="Terry A.Y."/>
            <person name="Boore J.L."/>
            <person name="Simakov O."/>
            <person name="Marletaz F."/>
            <person name="Cho S.-J."/>
            <person name="Edsinger-Gonzales E."/>
            <person name="Havlak P."/>
            <person name="Kuo D.-H."/>
            <person name="Larsson T."/>
            <person name="Lv J."/>
            <person name="Arendt D."/>
            <person name="Savage R."/>
            <person name="Osoegawa K."/>
            <person name="de Jong P."/>
            <person name="Lindberg D.R."/>
            <person name="Seaver E.C."/>
            <person name="Weisblat D.A."/>
            <person name="Putnam N.H."/>
            <person name="Grigoriev I.V."/>
            <person name="Rokhsar D.S."/>
        </authorList>
    </citation>
    <scope>NUCLEOTIDE SEQUENCE</scope>
</reference>
<dbReference type="PROSITE" id="PS00108">
    <property type="entry name" value="PROTEIN_KINASE_ST"/>
    <property type="match status" value="1"/>
</dbReference>
<comment type="similarity">
    <text evidence="1">Belongs to the protein kinase superfamily. AGC Ser/Thr protein kinase family. PKC subfamily.</text>
</comment>
<dbReference type="InterPro" id="IPR000719">
    <property type="entry name" value="Prot_kinase_dom"/>
</dbReference>
<evidence type="ECO:0000256" key="12">
    <source>
        <dbReference type="ARBA" id="ARBA00022840"/>
    </source>
</evidence>
<evidence type="ECO:0000256" key="14">
    <source>
        <dbReference type="PROSITE-ProRule" id="PRU10141"/>
    </source>
</evidence>
<dbReference type="Proteomes" id="UP000015101">
    <property type="component" value="Unassembled WGS sequence"/>
</dbReference>
<evidence type="ECO:0000256" key="2">
    <source>
        <dbReference type="ARBA" id="ARBA00012429"/>
    </source>
</evidence>
<evidence type="ECO:0000313" key="19">
    <source>
        <dbReference type="EnsemblMetazoa" id="HelroP157371"/>
    </source>
</evidence>
<keyword evidence="5" id="KW-0808">Transferase</keyword>
<evidence type="ECO:0000256" key="9">
    <source>
        <dbReference type="ARBA" id="ARBA00022771"/>
    </source>
</evidence>
<proteinExistence type="inferred from homology"/>